<evidence type="ECO:0000256" key="1">
    <source>
        <dbReference type="SAM" id="MobiDB-lite"/>
    </source>
</evidence>
<sequence length="96" mass="10233">MYSVRNSGCSVGCSPRQGASPIMFGPSLGAMLSAPVVKASSPGKNRKSLVKRKSPVKGKLPAKRSPLKNFDEKVTRQKKVTGEEEITSKSQVPCEA</sequence>
<dbReference type="EMBL" id="EU512344">
    <property type="protein sequence ID" value="ACB11437.1"/>
    <property type="molecule type" value="Genomic_DNA"/>
</dbReference>
<name>B1PXV2_9VIRU</name>
<feature type="compositionally biased region" description="Basic residues" evidence="1">
    <location>
        <begin position="44"/>
        <end position="66"/>
    </location>
</feature>
<accession>B1PXV2</accession>
<protein>
    <submittedName>
        <fullName evidence="2">Truncated neurofilament triplet H1-like protein</fullName>
    </submittedName>
</protein>
<proteinExistence type="predicted"/>
<organism evidence="2">
    <name type="scientific">Ranavirus ambystoma1</name>
    <dbReference type="NCBI Taxonomy" id="265294"/>
    <lineage>
        <taxon>Viruses</taxon>
        <taxon>Varidnaviria</taxon>
        <taxon>Bamfordvirae</taxon>
        <taxon>Nucleocytoviricota</taxon>
        <taxon>Megaviricetes</taxon>
        <taxon>Pimascovirales</taxon>
        <taxon>Pimascovirales incertae sedis</taxon>
        <taxon>Iridoviridae</taxon>
        <taxon>Alphairidovirinae</taxon>
        <taxon>Ranavirus</taxon>
    </lineage>
</organism>
<reference evidence="2" key="1">
    <citation type="journal article" date="2008" name="J. Evol. Biol.">
        <title>Geographically variable selection in Ambystoma tigrinum virus (Iridoviridae) throughout the western USA.</title>
        <authorList>
            <person name="Ridenhour B.J."/>
            <person name="Storfer A.T."/>
        </authorList>
    </citation>
    <scope>NUCLEOTIDE SEQUENCE</scope>
    <source>
        <strain evidence="2">Manitoba</strain>
    </source>
</reference>
<evidence type="ECO:0000313" key="2">
    <source>
        <dbReference type="EMBL" id="ACB11437.1"/>
    </source>
</evidence>
<feature type="region of interest" description="Disordered" evidence="1">
    <location>
        <begin position="38"/>
        <end position="96"/>
    </location>
</feature>